<evidence type="ECO:0000313" key="1">
    <source>
        <dbReference type="EMBL" id="MDE8649028.1"/>
    </source>
</evidence>
<dbReference type="AlphaFoldDB" id="A0AAW6LXG5"/>
<comment type="caution">
    <text evidence="1">The sequence shown here is derived from an EMBL/GenBank/DDBJ whole genome shotgun (WGS) entry which is preliminary data.</text>
</comment>
<accession>A0AAW6LXG5</accession>
<evidence type="ECO:0000313" key="2">
    <source>
        <dbReference type="Proteomes" id="UP001217325"/>
    </source>
</evidence>
<name>A0AAW6LXG5_RHOSG</name>
<sequence length="215" mass="23557">MVSGDVVSSAHLAAFGAASAPGVTGGPGCGRCGSVGAVMTPVRQVVSKQFTAYSRWLDPGADTLCETCVWLYRNRSLRSDIHLVRQSGPTLDVLTERQLAQLLSAPLPHDTAVIVPSRMGRKHIFADARWGHIAVDDAQIPWTARDVGALAAVMRLRQAGFSERHLLDPAPDYTVLRRLPSTQWQTVFEDWRTIDVWRTAPPWWTVALRSATTSS</sequence>
<organism evidence="1 2">
    <name type="scientific">Rhodococcus qingshengii</name>
    <dbReference type="NCBI Taxonomy" id="334542"/>
    <lineage>
        <taxon>Bacteria</taxon>
        <taxon>Bacillati</taxon>
        <taxon>Actinomycetota</taxon>
        <taxon>Actinomycetes</taxon>
        <taxon>Mycobacteriales</taxon>
        <taxon>Nocardiaceae</taxon>
        <taxon>Rhodococcus</taxon>
        <taxon>Rhodococcus erythropolis group</taxon>
    </lineage>
</organism>
<dbReference type="RefSeq" id="WP_275232737.1">
    <property type="nucleotide sequence ID" value="NZ_JARDXE010000023.1"/>
</dbReference>
<proteinExistence type="predicted"/>
<gene>
    <name evidence="1" type="ORF">PXH69_29055</name>
</gene>
<reference evidence="1" key="1">
    <citation type="submission" date="2023-02" db="EMBL/GenBank/DDBJ databases">
        <title>A novel hydrolase synthesized by Rhodococcus erythropolis HQ is responsible for the detoxification of Zearalenone.</title>
        <authorList>
            <person name="Hu J."/>
            <person name="Xu J."/>
        </authorList>
    </citation>
    <scope>NUCLEOTIDE SEQUENCE</scope>
    <source>
        <strain evidence="1">HQ</strain>
    </source>
</reference>
<dbReference type="EMBL" id="JARDXE010000023">
    <property type="protein sequence ID" value="MDE8649028.1"/>
    <property type="molecule type" value="Genomic_DNA"/>
</dbReference>
<dbReference type="Proteomes" id="UP001217325">
    <property type="component" value="Unassembled WGS sequence"/>
</dbReference>
<protein>
    <submittedName>
        <fullName evidence="1">Uncharacterized protein</fullName>
    </submittedName>
</protein>